<reference evidence="2 3" key="1">
    <citation type="journal article" date="2011" name="Science">
        <title>The ecoresponsive genome of Daphnia pulex.</title>
        <authorList>
            <person name="Colbourne J.K."/>
            <person name="Pfrender M.E."/>
            <person name="Gilbert D."/>
            <person name="Thomas W.K."/>
            <person name="Tucker A."/>
            <person name="Oakley T.H."/>
            <person name="Tokishita S."/>
            <person name="Aerts A."/>
            <person name="Arnold G.J."/>
            <person name="Basu M.K."/>
            <person name="Bauer D.J."/>
            <person name="Caceres C.E."/>
            <person name="Carmel L."/>
            <person name="Casola C."/>
            <person name="Choi J.H."/>
            <person name="Detter J.C."/>
            <person name="Dong Q."/>
            <person name="Dusheyko S."/>
            <person name="Eads B.D."/>
            <person name="Frohlich T."/>
            <person name="Geiler-Samerotte K.A."/>
            <person name="Gerlach D."/>
            <person name="Hatcher P."/>
            <person name="Jogdeo S."/>
            <person name="Krijgsveld J."/>
            <person name="Kriventseva E.V."/>
            <person name="Kultz D."/>
            <person name="Laforsch C."/>
            <person name="Lindquist E."/>
            <person name="Lopez J."/>
            <person name="Manak J.R."/>
            <person name="Muller J."/>
            <person name="Pangilinan J."/>
            <person name="Patwardhan R.P."/>
            <person name="Pitluck S."/>
            <person name="Pritham E.J."/>
            <person name="Rechtsteiner A."/>
            <person name="Rho M."/>
            <person name="Rogozin I.B."/>
            <person name="Sakarya O."/>
            <person name="Salamov A."/>
            <person name="Schaack S."/>
            <person name="Shapiro H."/>
            <person name="Shiga Y."/>
            <person name="Skalitzky C."/>
            <person name="Smith Z."/>
            <person name="Souvorov A."/>
            <person name="Sung W."/>
            <person name="Tang Z."/>
            <person name="Tsuchiya D."/>
            <person name="Tu H."/>
            <person name="Vos H."/>
            <person name="Wang M."/>
            <person name="Wolf Y.I."/>
            <person name="Yamagata H."/>
            <person name="Yamada T."/>
            <person name="Ye Y."/>
            <person name="Shaw J.R."/>
            <person name="Andrews J."/>
            <person name="Crease T.J."/>
            <person name="Tang H."/>
            <person name="Lucas S.M."/>
            <person name="Robertson H.M."/>
            <person name="Bork P."/>
            <person name="Koonin E.V."/>
            <person name="Zdobnov E.M."/>
            <person name="Grigoriev I.V."/>
            <person name="Lynch M."/>
            <person name="Boore J.L."/>
        </authorList>
    </citation>
    <scope>NUCLEOTIDE SEQUENCE [LARGE SCALE GENOMIC DNA]</scope>
</reference>
<organism evidence="2 3">
    <name type="scientific">Daphnia pulex</name>
    <name type="common">Water flea</name>
    <dbReference type="NCBI Taxonomy" id="6669"/>
    <lineage>
        <taxon>Eukaryota</taxon>
        <taxon>Metazoa</taxon>
        <taxon>Ecdysozoa</taxon>
        <taxon>Arthropoda</taxon>
        <taxon>Crustacea</taxon>
        <taxon>Branchiopoda</taxon>
        <taxon>Diplostraca</taxon>
        <taxon>Cladocera</taxon>
        <taxon>Anomopoda</taxon>
        <taxon>Daphniidae</taxon>
        <taxon>Daphnia</taxon>
    </lineage>
</organism>
<accession>E9FSS0</accession>
<dbReference type="EMBL" id="GL732524">
    <property type="protein sequence ID" value="EFX89245.1"/>
    <property type="molecule type" value="Genomic_DNA"/>
</dbReference>
<feature type="region of interest" description="Disordered" evidence="1">
    <location>
        <begin position="75"/>
        <end position="102"/>
    </location>
</feature>
<sequence>MTAAFVAIRRNHQRIDSFDWTDSLQQSGANALTDSVRSSLSVFADGIQFNCYQVKLSSIGSSQLDTGEYADLVGAEGKEKKEKGTAVEGRQRKEKEEANPTADDWTGQCCVGPISSERIRLLHGQVHGLSPARLNRRASAVRQNRKGCEQGHSCCCDKLWARLAYSDRTATTTVTTEVHSLMATLMVVVQIDPTNTTLYIYSVHRLDYRFPHVRPGRNVGTLSPLLSSLEIRSAAAITLDFDDRFCTSFYDYGAHYLSFNVKIRANV</sequence>
<feature type="compositionally biased region" description="Basic and acidic residues" evidence="1">
    <location>
        <begin position="76"/>
        <end position="98"/>
    </location>
</feature>
<dbReference type="InParanoid" id="E9FSS0"/>
<protein>
    <submittedName>
        <fullName evidence="2">Uncharacterized protein</fullName>
    </submittedName>
</protein>
<name>E9FSS0_DAPPU</name>
<evidence type="ECO:0000256" key="1">
    <source>
        <dbReference type="SAM" id="MobiDB-lite"/>
    </source>
</evidence>
<dbReference type="AlphaFoldDB" id="E9FSS0"/>
<evidence type="ECO:0000313" key="3">
    <source>
        <dbReference type="Proteomes" id="UP000000305"/>
    </source>
</evidence>
<evidence type="ECO:0000313" key="2">
    <source>
        <dbReference type="EMBL" id="EFX89245.1"/>
    </source>
</evidence>
<gene>
    <name evidence="2" type="ORF">DAPPUDRAFT_232941</name>
</gene>
<dbReference type="Proteomes" id="UP000000305">
    <property type="component" value="Unassembled WGS sequence"/>
</dbReference>
<keyword evidence="3" id="KW-1185">Reference proteome</keyword>
<dbReference type="HOGENOM" id="CLU_1043015_0_0_1"/>
<dbReference type="KEGG" id="dpx:DAPPUDRAFT_232941"/>
<proteinExistence type="predicted"/>